<comment type="caution">
    <text evidence="4">The sequence shown here is derived from an EMBL/GenBank/DDBJ whole genome shotgun (WGS) entry which is preliminary data.</text>
</comment>
<dbReference type="EMBL" id="JAYWIO010000005">
    <property type="protein sequence ID" value="KAK7260669.1"/>
    <property type="molecule type" value="Genomic_DNA"/>
</dbReference>
<name>A0AAN9EQG2_CROPI</name>
<organism evidence="4 5">
    <name type="scientific">Crotalaria pallida</name>
    <name type="common">Smooth rattlebox</name>
    <name type="synonym">Crotalaria striata</name>
    <dbReference type="NCBI Taxonomy" id="3830"/>
    <lineage>
        <taxon>Eukaryota</taxon>
        <taxon>Viridiplantae</taxon>
        <taxon>Streptophyta</taxon>
        <taxon>Embryophyta</taxon>
        <taxon>Tracheophyta</taxon>
        <taxon>Spermatophyta</taxon>
        <taxon>Magnoliopsida</taxon>
        <taxon>eudicotyledons</taxon>
        <taxon>Gunneridae</taxon>
        <taxon>Pentapetalae</taxon>
        <taxon>rosids</taxon>
        <taxon>fabids</taxon>
        <taxon>Fabales</taxon>
        <taxon>Fabaceae</taxon>
        <taxon>Papilionoideae</taxon>
        <taxon>50 kb inversion clade</taxon>
        <taxon>genistoids sensu lato</taxon>
        <taxon>core genistoids</taxon>
        <taxon>Crotalarieae</taxon>
        <taxon>Crotalaria</taxon>
    </lineage>
</organism>
<evidence type="ECO:0000313" key="2">
    <source>
        <dbReference type="EMBL" id="KAK7260669.1"/>
    </source>
</evidence>
<feature type="compositionally biased region" description="Polar residues" evidence="1">
    <location>
        <begin position="130"/>
        <end position="154"/>
    </location>
</feature>
<accession>A0AAN9EQG2</accession>
<dbReference type="Proteomes" id="UP001372338">
    <property type="component" value="Unassembled WGS sequence"/>
</dbReference>
<evidence type="ECO:0000313" key="4">
    <source>
        <dbReference type="EMBL" id="KAK7260675.1"/>
    </source>
</evidence>
<evidence type="ECO:0000313" key="3">
    <source>
        <dbReference type="EMBL" id="KAK7260672.1"/>
    </source>
</evidence>
<feature type="region of interest" description="Disordered" evidence="1">
    <location>
        <begin position="1"/>
        <end position="21"/>
    </location>
</feature>
<proteinExistence type="predicted"/>
<sequence length="162" mass="17507">MSKEGREEGPEKGHNFGREGDEGCEWRGGDAVWDSTMCIGAARVDASVAGRVAVVLGYHRRQSPDDIGPSPIFSLLSAAADSSQSSPFTLLLLPLITLSRHNSTSFTPNHHRSRRVLISKQFLIHTPTELATTTGNAPPNPLDQRQGQQLSAQTRESKPGPP</sequence>
<keyword evidence="5" id="KW-1185">Reference proteome</keyword>
<dbReference type="AlphaFoldDB" id="A0AAN9EQG2"/>
<feature type="region of interest" description="Disordered" evidence="1">
    <location>
        <begin position="130"/>
        <end position="162"/>
    </location>
</feature>
<evidence type="ECO:0000256" key="1">
    <source>
        <dbReference type="SAM" id="MobiDB-lite"/>
    </source>
</evidence>
<dbReference type="EMBL" id="JAYWIO010000005">
    <property type="protein sequence ID" value="KAK7260672.1"/>
    <property type="molecule type" value="Genomic_DNA"/>
</dbReference>
<reference evidence="4 5" key="1">
    <citation type="submission" date="2024-01" db="EMBL/GenBank/DDBJ databases">
        <title>The genomes of 5 underutilized Papilionoideae crops provide insights into root nodulation and disease resistanc.</title>
        <authorList>
            <person name="Yuan L."/>
        </authorList>
    </citation>
    <scope>NUCLEOTIDE SEQUENCE [LARGE SCALE GENOMIC DNA]</scope>
    <source>
        <strain evidence="4">ZHUSHIDOU_FW_LH</strain>
        <tissue evidence="4">Leaf</tissue>
    </source>
</reference>
<evidence type="ECO:0000313" key="5">
    <source>
        <dbReference type="Proteomes" id="UP001372338"/>
    </source>
</evidence>
<protein>
    <submittedName>
        <fullName evidence="4">Uncharacterized protein</fullName>
    </submittedName>
</protein>
<gene>
    <name evidence="2" type="ORF">RIF29_26913</name>
    <name evidence="3" type="ORF">RIF29_26917</name>
    <name evidence="4" type="ORF">RIF29_26921</name>
</gene>
<dbReference type="EMBL" id="JAYWIO010000005">
    <property type="protein sequence ID" value="KAK7260675.1"/>
    <property type="molecule type" value="Genomic_DNA"/>
</dbReference>